<evidence type="ECO:0000313" key="2">
    <source>
        <dbReference type="EMBL" id="GCC32896.1"/>
    </source>
</evidence>
<dbReference type="AlphaFoldDB" id="A0A401SR97"/>
<accession>A0A401SR97</accession>
<name>A0A401SR97_CHIPU</name>
<protein>
    <submittedName>
        <fullName evidence="2">Uncharacterized protein</fullName>
    </submittedName>
</protein>
<dbReference type="EMBL" id="BEZZ01000470">
    <property type="protein sequence ID" value="GCC32896.1"/>
    <property type="molecule type" value="Genomic_DNA"/>
</dbReference>
<dbReference type="Proteomes" id="UP000287033">
    <property type="component" value="Unassembled WGS sequence"/>
</dbReference>
<reference evidence="2 3" key="1">
    <citation type="journal article" date="2018" name="Nat. Ecol. Evol.">
        <title>Shark genomes provide insights into elasmobranch evolution and the origin of vertebrates.</title>
        <authorList>
            <person name="Hara Y"/>
            <person name="Yamaguchi K"/>
            <person name="Onimaru K"/>
            <person name="Kadota M"/>
            <person name="Koyanagi M"/>
            <person name="Keeley SD"/>
            <person name="Tatsumi K"/>
            <person name="Tanaka K"/>
            <person name="Motone F"/>
            <person name="Kageyama Y"/>
            <person name="Nozu R"/>
            <person name="Adachi N"/>
            <person name="Nishimura O"/>
            <person name="Nakagawa R"/>
            <person name="Tanegashima C"/>
            <person name="Kiyatake I"/>
            <person name="Matsumoto R"/>
            <person name="Murakumo K"/>
            <person name="Nishida K"/>
            <person name="Terakita A"/>
            <person name="Kuratani S"/>
            <person name="Sato K"/>
            <person name="Hyodo S Kuraku.S."/>
        </authorList>
    </citation>
    <scope>NUCLEOTIDE SEQUENCE [LARGE SCALE GENOMIC DNA]</scope>
</reference>
<feature type="region of interest" description="Disordered" evidence="1">
    <location>
        <begin position="1"/>
        <end position="25"/>
    </location>
</feature>
<comment type="caution">
    <text evidence="2">The sequence shown here is derived from an EMBL/GenBank/DDBJ whole genome shotgun (WGS) entry which is preliminary data.</text>
</comment>
<sequence>MEHFPHRKITKTSSEHGPRAAPAGDNMFTSTNRICCHLPAWNPPSRYEVLDVLPCENAELPTLENC</sequence>
<organism evidence="2 3">
    <name type="scientific">Chiloscyllium punctatum</name>
    <name type="common">Brownbanded bambooshark</name>
    <name type="synonym">Hemiscyllium punctatum</name>
    <dbReference type="NCBI Taxonomy" id="137246"/>
    <lineage>
        <taxon>Eukaryota</taxon>
        <taxon>Metazoa</taxon>
        <taxon>Chordata</taxon>
        <taxon>Craniata</taxon>
        <taxon>Vertebrata</taxon>
        <taxon>Chondrichthyes</taxon>
        <taxon>Elasmobranchii</taxon>
        <taxon>Galeomorphii</taxon>
        <taxon>Galeoidea</taxon>
        <taxon>Orectolobiformes</taxon>
        <taxon>Hemiscylliidae</taxon>
        <taxon>Chiloscyllium</taxon>
    </lineage>
</organism>
<proteinExistence type="predicted"/>
<evidence type="ECO:0000313" key="3">
    <source>
        <dbReference type="Proteomes" id="UP000287033"/>
    </source>
</evidence>
<evidence type="ECO:0000256" key="1">
    <source>
        <dbReference type="SAM" id="MobiDB-lite"/>
    </source>
</evidence>
<gene>
    <name evidence="2" type="ORF">chiPu_0011360</name>
</gene>
<feature type="compositionally biased region" description="Basic residues" evidence="1">
    <location>
        <begin position="1"/>
        <end position="10"/>
    </location>
</feature>
<keyword evidence="3" id="KW-1185">Reference proteome</keyword>